<dbReference type="RefSeq" id="XP_036627207.1">
    <property type="nucleotide sequence ID" value="XM_036781352.1"/>
</dbReference>
<dbReference type="VEuPathDB" id="FungiDB:PC9H_011872"/>
<proteinExistence type="predicted"/>
<dbReference type="EMBL" id="JACETU010000009">
    <property type="protein sequence ID" value="KAF7421349.1"/>
    <property type="molecule type" value="Genomic_DNA"/>
</dbReference>
<dbReference type="AlphaFoldDB" id="A0A8H7DPM6"/>
<organism evidence="1 2">
    <name type="scientific">Pleurotus ostreatus</name>
    <name type="common">Oyster mushroom</name>
    <name type="synonym">White-rot fungus</name>
    <dbReference type="NCBI Taxonomy" id="5322"/>
    <lineage>
        <taxon>Eukaryota</taxon>
        <taxon>Fungi</taxon>
        <taxon>Dikarya</taxon>
        <taxon>Basidiomycota</taxon>
        <taxon>Agaricomycotina</taxon>
        <taxon>Agaricomycetes</taxon>
        <taxon>Agaricomycetidae</taxon>
        <taxon>Agaricales</taxon>
        <taxon>Pleurotineae</taxon>
        <taxon>Pleurotaceae</taxon>
        <taxon>Pleurotus</taxon>
    </lineage>
</organism>
<dbReference type="GeneID" id="59381690"/>
<accession>A0A8H7DPM6</accession>
<name>A0A8H7DPM6_PLEOS</name>
<comment type="caution">
    <text evidence="1">The sequence shown here is derived from an EMBL/GenBank/DDBJ whole genome shotgun (WGS) entry which is preliminary data.</text>
</comment>
<protein>
    <submittedName>
        <fullName evidence="1">Uncharacterized protein</fullName>
    </submittedName>
</protein>
<reference evidence="1" key="1">
    <citation type="submission" date="2019-07" db="EMBL/GenBank/DDBJ databases">
        <authorList>
            <person name="Palmer J.M."/>
        </authorList>
    </citation>
    <scope>NUCLEOTIDE SEQUENCE</scope>
    <source>
        <strain evidence="1">PC9</strain>
    </source>
</reference>
<evidence type="ECO:0000313" key="1">
    <source>
        <dbReference type="EMBL" id="KAF7421349.1"/>
    </source>
</evidence>
<keyword evidence="2" id="KW-1185">Reference proteome</keyword>
<sequence>MFDHEQRAKELRSFAKFGELRPSPTAVQLKLGKYWVATGKWISTTSDDMDDSEHHPFEFAWVRKNIDTPLCKSPKRSTVVTFLMDYSPMSHLKNTLIEGKRKTQATLLSSIGGFRSFELPEDEGNRSTSRDRSFGKTAYEFEKIVKLFGVLGSEKVARMVYSLMWIWIRLSMMPMKRWFFPIVRELERKRIGRTRQYLDTKYLVYPSHAIFRISERISNDRRSLRRRGSQIF</sequence>
<dbReference type="Proteomes" id="UP000623687">
    <property type="component" value="Unassembled WGS sequence"/>
</dbReference>
<gene>
    <name evidence="1" type="ORF">PC9H_011872</name>
</gene>
<evidence type="ECO:0000313" key="2">
    <source>
        <dbReference type="Proteomes" id="UP000623687"/>
    </source>
</evidence>